<dbReference type="EMBL" id="JARJGR010000846">
    <property type="protein sequence ID" value="MDF3638237.1"/>
    <property type="molecule type" value="Genomic_DNA"/>
</dbReference>
<comment type="similarity">
    <text evidence="1">Belongs to the 'phage' integrase family.</text>
</comment>
<keyword evidence="2" id="KW-0229">DNA integration</keyword>
<dbReference type="PANTHER" id="PTHR30629:SF2">
    <property type="entry name" value="PROPHAGE INTEGRASE INTS-RELATED"/>
    <property type="match status" value="1"/>
</dbReference>
<evidence type="ECO:0000256" key="4">
    <source>
        <dbReference type="ARBA" id="ARBA00023172"/>
    </source>
</evidence>
<evidence type="ECO:0000313" key="7">
    <source>
        <dbReference type="Proteomes" id="UP001215180"/>
    </source>
</evidence>
<dbReference type="InterPro" id="IPR002104">
    <property type="entry name" value="Integrase_catalytic"/>
</dbReference>
<proteinExistence type="inferred from homology"/>
<evidence type="ECO:0000256" key="2">
    <source>
        <dbReference type="ARBA" id="ARBA00022908"/>
    </source>
</evidence>
<dbReference type="GO" id="GO:0003677">
    <property type="term" value="F:DNA binding"/>
    <property type="evidence" value="ECO:0007669"/>
    <property type="project" value="UniProtKB-KW"/>
</dbReference>
<dbReference type="InterPro" id="IPR013762">
    <property type="entry name" value="Integrase-like_cat_sf"/>
</dbReference>
<keyword evidence="4" id="KW-0233">DNA recombination</keyword>
<dbReference type="RefSeq" id="WP_276169451.1">
    <property type="nucleotide sequence ID" value="NZ_JARJGR010000846.1"/>
</dbReference>
<keyword evidence="3" id="KW-0238">DNA-binding</keyword>
<reference evidence="6" key="1">
    <citation type="submission" date="2023-03" db="EMBL/GenBank/DDBJ databases">
        <title>A Study on Prevalence and Characterization of Enterobacter cloacae strains in China.</title>
        <authorList>
            <person name="Zheng Z."/>
        </authorList>
    </citation>
    <scope>NUCLEOTIDE SEQUENCE</scope>
    <source>
        <strain evidence="6">EC77</strain>
    </source>
</reference>
<dbReference type="Pfam" id="PF00589">
    <property type="entry name" value="Phage_integrase"/>
    <property type="match status" value="1"/>
</dbReference>
<evidence type="ECO:0000256" key="3">
    <source>
        <dbReference type="ARBA" id="ARBA00023125"/>
    </source>
</evidence>
<dbReference type="SUPFAM" id="SSF56349">
    <property type="entry name" value="DNA breaking-rejoining enzymes"/>
    <property type="match status" value="1"/>
</dbReference>
<dbReference type="Pfam" id="PF13356">
    <property type="entry name" value="Arm-DNA-bind_3"/>
    <property type="match status" value="1"/>
</dbReference>
<name>A0AAW6NQ85_ENTCL</name>
<dbReference type="InterPro" id="IPR025166">
    <property type="entry name" value="Integrase_DNA_bind_dom"/>
</dbReference>
<dbReference type="Proteomes" id="UP001215180">
    <property type="component" value="Unassembled WGS sequence"/>
</dbReference>
<dbReference type="InterPro" id="IPR010998">
    <property type="entry name" value="Integrase_recombinase_N"/>
</dbReference>
<dbReference type="PANTHER" id="PTHR30629">
    <property type="entry name" value="PROPHAGE INTEGRASE"/>
    <property type="match status" value="1"/>
</dbReference>
<evidence type="ECO:0000259" key="5">
    <source>
        <dbReference type="PROSITE" id="PS51898"/>
    </source>
</evidence>
<dbReference type="Gene3D" id="1.10.150.130">
    <property type="match status" value="1"/>
</dbReference>
<dbReference type="InterPro" id="IPR011010">
    <property type="entry name" value="DNA_brk_join_enz"/>
</dbReference>
<accession>A0AAW6NQ85</accession>
<dbReference type="InterPro" id="IPR038488">
    <property type="entry name" value="Integrase_DNA-bd_sf"/>
</dbReference>
<dbReference type="Gene3D" id="3.30.160.390">
    <property type="entry name" value="Integrase, DNA-binding domain"/>
    <property type="match status" value="1"/>
</dbReference>
<evidence type="ECO:0000313" key="6">
    <source>
        <dbReference type="EMBL" id="MDF3638237.1"/>
    </source>
</evidence>
<gene>
    <name evidence="6" type="ORF">P3S46_13570</name>
</gene>
<protein>
    <submittedName>
        <fullName evidence="6">Tyrosine-type recombinase/integrase</fullName>
    </submittedName>
</protein>
<dbReference type="AlphaFoldDB" id="A0AAW6NQ85"/>
<sequence length="411" mass="47867">MAENKLSDVQLRALTRKVIEKPFDVADGGSLSVRVTPSRRKILDGEKRPANNIQWLFRYKNKHKSANTLTLVLGKYPALSLAEARVKRDQCKRWLAHNLDPKDQFDQESAKTMKPVTIREALERWINEYAAENRVNFERHRRQFERHIYPFIGELPLEQCSKARWMETFSRIKKVAPVASGYILGNCKQALIHNRRLHDVYSDALEDIKVTDVGRKQAKRDRVLTSEELSGLWNALKSEYAFLPYYTALLKLLIVFGARTQEIRLSTWSEWNVKEWIWTVPREHSKGGEKIIRPVPESIQPFILQLRQNHLDSGMLLGEMKKPEAVSQWGRILYSRLEHSTPWTLHDLRRTFATSLNNLGIAPHVVEQLLGHSMPGVMAVYNRSQYIPEKRLALDKWIKYLEKIKPLKSDN</sequence>
<dbReference type="PROSITE" id="PS51898">
    <property type="entry name" value="TYR_RECOMBINASE"/>
    <property type="match status" value="1"/>
</dbReference>
<dbReference type="Gene3D" id="1.10.443.10">
    <property type="entry name" value="Intergrase catalytic core"/>
    <property type="match status" value="1"/>
</dbReference>
<feature type="domain" description="Tyr recombinase" evidence="5">
    <location>
        <begin position="219"/>
        <end position="395"/>
    </location>
</feature>
<organism evidence="6 7">
    <name type="scientific">Enterobacter cloacae</name>
    <dbReference type="NCBI Taxonomy" id="550"/>
    <lineage>
        <taxon>Bacteria</taxon>
        <taxon>Pseudomonadati</taxon>
        <taxon>Pseudomonadota</taxon>
        <taxon>Gammaproteobacteria</taxon>
        <taxon>Enterobacterales</taxon>
        <taxon>Enterobacteriaceae</taxon>
        <taxon>Enterobacter</taxon>
        <taxon>Enterobacter cloacae complex</taxon>
    </lineage>
</organism>
<dbReference type="GO" id="GO:0006310">
    <property type="term" value="P:DNA recombination"/>
    <property type="evidence" value="ECO:0007669"/>
    <property type="project" value="UniProtKB-KW"/>
</dbReference>
<dbReference type="CDD" id="cd00801">
    <property type="entry name" value="INT_P4_C"/>
    <property type="match status" value="1"/>
</dbReference>
<dbReference type="InterPro" id="IPR050808">
    <property type="entry name" value="Phage_Integrase"/>
</dbReference>
<comment type="caution">
    <text evidence="6">The sequence shown here is derived from an EMBL/GenBank/DDBJ whole genome shotgun (WGS) entry which is preliminary data.</text>
</comment>
<dbReference type="GO" id="GO:0015074">
    <property type="term" value="P:DNA integration"/>
    <property type="evidence" value="ECO:0007669"/>
    <property type="project" value="UniProtKB-KW"/>
</dbReference>
<evidence type="ECO:0000256" key="1">
    <source>
        <dbReference type="ARBA" id="ARBA00008857"/>
    </source>
</evidence>